<accession>A0ABW1V7U2</accession>
<organism evidence="2 3">
    <name type="scientific">Paenibacillus septentrionalis</name>
    <dbReference type="NCBI Taxonomy" id="429342"/>
    <lineage>
        <taxon>Bacteria</taxon>
        <taxon>Bacillati</taxon>
        <taxon>Bacillota</taxon>
        <taxon>Bacilli</taxon>
        <taxon>Bacillales</taxon>
        <taxon>Paenibacillaceae</taxon>
        <taxon>Paenibacillus</taxon>
    </lineage>
</organism>
<dbReference type="EMBL" id="JBHSTE010000007">
    <property type="protein sequence ID" value="MFC6334782.1"/>
    <property type="molecule type" value="Genomic_DNA"/>
</dbReference>
<evidence type="ECO:0000313" key="2">
    <source>
        <dbReference type="EMBL" id="MFC6334782.1"/>
    </source>
</evidence>
<name>A0ABW1V7U2_9BACL</name>
<dbReference type="RefSeq" id="WP_379237651.1">
    <property type="nucleotide sequence ID" value="NZ_JBHSTE010000007.1"/>
</dbReference>
<sequence>MPKYLSLFFATIGIFFLSAMAISISHSLTWVVIWGTLSLVSIGVGFIVRKRYNRGSNREETLESKTQEE</sequence>
<gene>
    <name evidence="2" type="ORF">ACFP56_19285</name>
</gene>
<protein>
    <submittedName>
        <fullName evidence="2">Uncharacterized protein</fullName>
    </submittedName>
</protein>
<keyword evidence="1" id="KW-1133">Transmembrane helix</keyword>
<proteinExistence type="predicted"/>
<feature type="transmembrane region" description="Helical" evidence="1">
    <location>
        <begin position="31"/>
        <end position="48"/>
    </location>
</feature>
<keyword evidence="1" id="KW-0472">Membrane</keyword>
<keyword evidence="1" id="KW-0812">Transmembrane</keyword>
<comment type="caution">
    <text evidence="2">The sequence shown here is derived from an EMBL/GenBank/DDBJ whole genome shotgun (WGS) entry which is preliminary data.</text>
</comment>
<dbReference type="Proteomes" id="UP001596233">
    <property type="component" value="Unassembled WGS sequence"/>
</dbReference>
<evidence type="ECO:0000313" key="3">
    <source>
        <dbReference type="Proteomes" id="UP001596233"/>
    </source>
</evidence>
<evidence type="ECO:0000256" key="1">
    <source>
        <dbReference type="SAM" id="Phobius"/>
    </source>
</evidence>
<reference evidence="3" key="1">
    <citation type="journal article" date="2019" name="Int. J. Syst. Evol. Microbiol.">
        <title>The Global Catalogue of Microorganisms (GCM) 10K type strain sequencing project: providing services to taxonomists for standard genome sequencing and annotation.</title>
        <authorList>
            <consortium name="The Broad Institute Genomics Platform"/>
            <consortium name="The Broad Institute Genome Sequencing Center for Infectious Disease"/>
            <person name="Wu L."/>
            <person name="Ma J."/>
        </authorList>
    </citation>
    <scope>NUCLEOTIDE SEQUENCE [LARGE SCALE GENOMIC DNA]</scope>
    <source>
        <strain evidence="3">PCU 280</strain>
    </source>
</reference>
<keyword evidence="3" id="KW-1185">Reference proteome</keyword>